<dbReference type="GO" id="GO:0030896">
    <property type="term" value="C:checkpoint clamp complex"/>
    <property type="evidence" value="ECO:0007669"/>
    <property type="project" value="InterPro"/>
</dbReference>
<proteinExistence type="predicted"/>
<evidence type="ECO:0000313" key="1">
    <source>
        <dbReference type="EMBL" id="CAG8494795.1"/>
    </source>
</evidence>
<sequence length="326" mass="37722">MASQYEFLAIIKEEVICEFCDIMRCLCDSSDIIIVTKEDHMCLSGTDIAGWQHPIIKLKARMFSTYHASYENIYKLFSPGIKPIFKSFTKVAKLMFYVKPNSDRIVFEIGDQTADVMRFSRSYTNLANFDLVVSNIDPKDCKNKWTIIPSIMKEWLNELGRTVNEITFHHIKNEGIHIRAVDEMKVDEDGVGQSVLSNFFVSKDTFQEYEIDKAWSLTLFIQHLRKICNLAYSMNSYLKVHFSTEADEMIKKSNLFRMQMLFSSEEEYFKMEALMFGSLAGSTNPSNVRIPQATMDVLERNENPEDTLHIAEGGMISIEEHRMLLQ</sequence>
<dbReference type="Gene3D" id="3.70.10.10">
    <property type="match status" value="1"/>
</dbReference>
<protein>
    <submittedName>
        <fullName evidence="1">390_t:CDS:1</fullName>
    </submittedName>
</protein>
<dbReference type="EMBL" id="CAJVQA010000893">
    <property type="protein sequence ID" value="CAG8494795.1"/>
    <property type="molecule type" value="Genomic_DNA"/>
</dbReference>
<dbReference type="Proteomes" id="UP000789759">
    <property type="component" value="Unassembled WGS sequence"/>
</dbReference>
<reference evidence="1" key="1">
    <citation type="submission" date="2021-06" db="EMBL/GenBank/DDBJ databases">
        <authorList>
            <person name="Kallberg Y."/>
            <person name="Tangrot J."/>
            <person name="Rosling A."/>
        </authorList>
    </citation>
    <scope>NUCLEOTIDE SEQUENCE</scope>
    <source>
        <strain evidence="1">FL966</strain>
    </source>
</reference>
<accession>A0A9N8WUP3</accession>
<keyword evidence="2" id="KW-1185">Reference proteome</keyword>
<organism evidence="1 2">
    <name type="scientific">Cetraspora pellucida</name>
    <dbReference type="NCBI Taxonomy" id="1433469"/>
    <lineage>
        <taxon>Eukaryota</taxon>
        <taxon>Fungi</taxon>
        <taxon>Fungi incertae sedis</taxon>
        <taxon>Mucoromycota</taxon>
        <taxon>Glomeromycotina</taxon>
        <taxon>Glomeromycetes</taxon>
        <taxon>Diversisporales</taxon>
        <taxon>Gigasporaceae</taxon>
        <taxon>Cetraspora</taxon>
    </lineage>
</organism>
<name>A0A9N8WUP3_9GLOM</name>
<gene>
    <name evidence="1" type="ORF">CPELLU_LOCUS2160</name>
</gene>
<dbReference type="OrthoDB" id="2348102at2759"/>
<evidence type="ECO:0000313" key="2">
    <source>
        <dbReference type="Proteomes" id="UP000789759"/>
    </source>
</evidence>
<dbReference type="Pfam" id="PF04139">
    <property type="entry name" value="Rad9"/>
    <property type="match status" value="1"/>
</dbReference>
<dbReference type="InterPro" id="IPR007268">
    <property type="entry name" value="Rad9/Ddc1"/>
</dbReference>
<comment type="caution">
    <text evidence="1">The sequence shown here is derived from an EMBL/GenBank/DDBJ whole genome shotgun (WGS) entry which is preliminary data.</text>
</comment>
<dbReference type="SUPFAM" id="SSF55979">
    <property type="entry name" value="DNA clamp"/>
    <property type="match status" value="1"/>
</dbReference>
<dbReference type="InterPro" id="IPR046938">
    <property type="entry name" value="DNA_clamp_sf"/>
</dbReference>
<dbReference type="AlphaFoldDB" id="A0A9N8WUP3"/>
<dbReference type="GO" id="GO:0000077">
    <property type="term" value="P:DNA damage checkpoint signaling"/>
    <property type="evidence" value="ECO:0007669"/>
    <property type="project" value="InterPro"/>
</dbReference>